<sequence>MDTFRENRGFGYRSAIMKTAMSEEGFDKKLESSRLMYDGRMVLWSSDELLREKMQREADRRLGSRYDLSETRCTETSSSTKKPRISRRELLLVTSKKAKALAAIKRQR</sequence>
<reference evidence="3" key="1">
    <citation type="submission" date="2016-06" db="UniProtKB">
        <authorList>
            <consortium name="WormBaseParasite"/>
        </authorList>
    </citation>
    <scope>IDENTIFICATION</scope>
</reference>
<dbReference type="EMBL" id="UYWY01024187">
    <property type="protein sequence ID" value="VDM48462.1"/>
    <property type="molecule type" value="Genomic_DNA"/>
</dbReference>
<reference evidence="1 2" key="2">
    <citation type="submission" date="2018-11" db="EMBL/GenBank/DDBJ databases">
        <authorList>
            <consortium name="Pathogen Informatics"/>
        </authorList>
    </citation>
    <scope>NUCLEOTIDE SEQUENCE [LARGE SCALE GENOMIC DNA]</scope>
</reference>
<protein>
    <submittedName>
        <fullName evidence="3">DUF1977 family protein</fullName>
    </submittedName>
</protein>
<gene>
    <name evidence="1" type="ORF">TCNE_LOCUS17141</name>
</gene>
<accession>A0A183V8S1</accession>
<evidence type="ECO:0000313" key="3">
    <source>
        <dbReference type="WBParaSite" id="TCNE_0001714201-mRNA-1"/>
    </source>
</evidence>
<dbReference type="WBParaSite" id="TCNE_0001714201-mRNA-1">
    <property type="protein sequence ID" value="TCNE_0001714201-mRNA-1"/>
    <property type="gene ID" value="TCNE_0001714201"/>
</dbReference>
<evidence type="ECO:0000313" key="2">
    <source>
        <dbReference type="Proteomes" id="UP000050794"/>
    </source>
</evidence>
<keyword evidence="2" id="KW-1185">Reference proteome</keyword>
<evidence type="ECO:0000313" key="1">
    <source>
        <dbReference type="EMBL" id="VDM48462.1"/>
    </source>
</evidence>
<name>A0A183V8S1_TOXCA</name>
<organism evidence="2 3">
    <name type="scientific">Toxocara canis</name>
    <name type="common">Canine roundworm</name>
    <dbReference type="NCBI Taxonomy" id="6265"/>
    <lineage>
        <taxon>Eukaryota</taxon>
        <taxon>Metazoa</taxon>
        <taxon>Ecdysozoa</taxon>
        <taxon>Nematoda</taxon>
        <taxon>Chromadorea</taxon>
        <taxon>Rhabditida</taxon>
        <taxon>Spirurina</taxon>
        <taxon>Ascaridomorpha</taxon>
        <taxon>Ascaridoidea</taxon>
        <taxon>Toxocaridae</taxon>
        <taxon>Toxocara</taxon>
    </lineage>
</organism>
<proteinExistence type="predicted"/>
<dbReference type="Proteomes" id="UP000050794">
    <property type="component" value="Unassembled WGS sequence"/>
</dbReference>
<dbReference type="AlphaFoldDB" id="A0A183V8S1"/>